<comment type="subcellular location">
    <subcellularLocation>
        <location evidence="1">Cell membrane</location>
        <topology evidence="1">Multi-pass membrane protein</topology>
    </subcellularLocation>
</comment>
<comment type="similarity">
    <text evidence="7">Belongs to the GntP permease family.</text>
</comment>
<dbReference type="PANTHER" id="PTHR30354">
    <property type="entry name" value="GNT FAMILY GLUCONATE TRANSPORTER"/>
    <property type="match status" value="1"/>
</dbReference>
<evidence type="ECO:0000256" key="5">
    <source>
        <dbReference type="ARBA" id="ARBA00022989"/>
    </source>
</evidence>
<evidence type="ECO:0000313" key="9">
    <source>
        <dbReference type="EMBL" id="MDP9923315.1"/>
    </source>
</evidence>
<feature type="transmembrane region" description="Helical" evidence="8">
    <location>
        <begin position="6"/>
        <end position="23"/>
    </location>
</feature>
<keyword evidence="6 8" id="KW-0472">Membrane</keyword>
<proteinExistence type="inferred from homology"/>
<sequence length="447" mass="47260">MSQEVFLLVDALVAILGLILLITRWRVHPFIALTLAAGFLGLTSGMPVDLVMKSFQDGFGGVLGFVGIVLGLGTMLGKMMAESGGADRIARTLIDAFGRERVHWAMMFAAFLVGIPLFFEIGFVLLIPLVFIVARRTGVSLIRIGIPLLAGLSVVHGLVPPHPGPLLAIGVFGADIGKTIFYGLIVGLPTAMIAGPIFGKFVSKYVPGEASPELLEQLAHEPEARELPSFGVTLLTVLLPVALMLLKTFADVALDEKNIVRQWMDFIGHPITALLAALLLSLYTFGVARGFTSKQIMKFVDDSLAPTAAIVLIIGAGGGFKQMLVASGVGNAIGQMALHAQVSPILLAWLVAGLIRIATGSATVATITGAGIVAPLATMVPGVNRELLVLATGAGSLILSHVNDAGFWLVKQYFNMTVAETFKTWTVMETLISVVAIVFIMLLSLIV</sequence>
<dbReference type="GO" id="GO:0005886">
    <property type="term" value="C:plasma membrane"/>
    <property type="evidence" value="ECO:0007669"/>
    <property type="project" value="UniProtKB-SubCell"/>
</dbReference>
<organism evidence="9 10">
    <name type="scientific">Variovorax boronicumulans</name>
    <dbReference type="NCBI Taxonomy" id="436515"/>
    <lineage>
        <taxon>Bacteria</taxon>
        <taxon>Pseudomonadati</taxon>
        <taxon>Pseudomonadota</taxon>
        <taxon>Betaproteobacteria</taxon>
        <taxon>Burkholderiales</taxon>
        <taxon>Comamonadaceae</taxon>
        <taxon>Variovorax</taxon>
    </lineage>
</organism>
<gene>
    <name evidence="9" type="ORF">J2W25_002336</name>
</gene>
<feature type="transmembrane region" description="Helical" evidence="8">
    <location>
        <begin position="387"/>
        <end position="410"/>
    </location>
</feature>
<feature type="transmembrane region" description="Helical" evidence="8">
    <location>
        <begin position="227"/>
        <end position="246"/>
    </location>
</feature>
<dbReference type="EMBL" id="JAUSRR010000003">
    <property type="protein sequence ID" value="MDP9923315.1"/>
    <property type="molecule type" value="Genomic_DNA"/>
</dbReference>
<keyword evidence="4 8" id="KW-0812">Transmembrane</keyword>
<keyword evidence="2" id="KW-0813">Transport</keyword>
<evidence type="ECO:0000256" key="4">
    <source>
        <dbReference type="ARBA" id="ARBA00022692"/>
    </source>
</evidence>
<dbReference type="NCBIfam" id="TIGR00791">
    <property type="entry name" value="gntP"/>
    <property type="match status" value="1"/>
</dbReference>
<evidence type="ECO:0000256" key="2">
    <source>
        <dbReference type="ARBA" id="ARBA00022448"/>
    </source>
</evidence>
<name>A0AAW8DV87_9BURK</name>
<feature type="transmembrane region" description="Helical" evidence="8">
    <location>
        <begin position="30"/>
        <end position="52"/>
    </location>
</feature>
<evidence type="ECO:0000256" key="3">
    <source>
        <dbReference type="ARBA" id="ARBA00022475"/>
    </source>
</evidence>
<feature type="transmembrane region" description="Helical" evidence="8">
    <location>
        <begin position="58"/>
        <end position="81"/>
    </location>
</feature>
<feature type="transmembrane region" description="Helical" evidence="8">
    <location>
        <begin position="102"/>
        <end position="134"/>
    </location>
</feature>
<evidence type="ECO:0000313" key="10">
    <source>
        <dbReference type="Proteomes" id="UP001244295"/>
    </source>
</evidence>
<keyword evidence="5 8" id="KW-1133">Transmembrane helix</keyword>
<feature type="transmembrane region" description="Helical" evidence="8">
    <location>
        <begin position="180"/>
        <end position="199"/>
    </location>
</feature>
<dbReference type="AlphaFoldDB" id="A0AAW8DV87"/>
<evidence type="ECO:0000256" key="8">
    <source>
        <dbReference type="SAM" id="Phobius"/>
    </source>
</evidence>
<dbReference type="Pfam" id="PF02447">
    <property type="entry name" value="GntP_permease"/>
    <property type="match status" value="1"/>
</dbReference>
<comment type="caution">
    <text evidence="9">The sequence shown here is derived from an EMBL/GenBank/DDBJ whole genome shotgun (WGS) entry which is preliminary data.</text>
</comment>
<feature type="transmembrane region" description="Helical" evidence="8">
    <location>
        <begin position="266"/>
        <end position="288"/>
    </location>
</feature>
<feature type="transmembrane region" description="Helical" evidence="8">
    <location>
        <begin position="308"/>
        <end position="333"/>
    </location>
</feature>
<evidence type="ECO:0000256" key="1">
    <source>
        <dbReference type="ARBA" id="ARBA00004651"/>
    </source>
</evidence>
<dbReference type="InterPro" id="IPR003474">
    <property type="entry name" value="Glcn_transporter"/>
</dbReference>
<reference evidence="9" key="1">
    <citation type="submission" date="2023-07" db="EMBL/GenBank/DDBJ databases">
        <title>Sorghum-associated microbial communities from plants grown in Nebraska, USA.</title>
        <authorList>
            <person name="Schachtman D."/>
        </authorList>
    </citation>
    <scope>NUCLEOTIDE SEQUENCE</scope>
    <source>
        <strain evidence="9">DS2795</strain>
    </source>
</reference>
<dbReference type="PANTHER" id="PTHR30354:SF22">
    <property type="entry name" value="HIGH-AFFINITY GLUCONATE TRANSPORTER"/>
    <property type="match status" value="1"/>
</dbReference>
<keyword evidence="3" id="KW-1003">Cell membrane</keyword>
<feature type="transmembrane region" description="Helical" evidence="8">
    <location>
        <begin position="140"/>
        <end position="159"/>
    </location>
</feature>
<accession>A0AAW8DV87</accession>
<protein>
    <submittedName>
        <fullName evidence="9">GntP family gluconate:H+ symporter</fullName>
    </submittedName>
</protein>
<dbReference type="Proteomes" id="UP001244295">
    <property type="component" value="Unassembled WGS sequence"/>
</dbReference>
<evidence type="ECO:0000256" key="7">
    <source>
        <dbReference type="ARBA" id="ARBA00049663"/>
    </source>
</evidence>
<evidence type="ECO:0000256" key="6">
    <source>
        <dbReference type="ARBA" id="ARBA00023136"/>
    </source>
</evidence>
<dbReference type="PIRSF" id="PIRSF002746">
    <property type="entry name" value="Gluconate_transporter"/>
    <property type="match status" value="1"/>
</dbReference>
<feature type="transmembrane region" description="Helical" evidence="8">
    <location>
        <begin position="345"/>
        <end position="367"/>
    </location>
</feature>
<feature type="transmembrane region" description="Helical" evidence="8">
    <location>
        <begin position="422"/>
        <end position="446"/>
    </location>
</feature>
<dbReference type="GO" id="GO:0015128">
    <property type="term" value="F:gluconate transmembrane transporter activity"/>
    <property type="evidence" value="ECO:0007669"/>
    <property type="project" value="InterPro"/>
</dbReference>